<dbReference type="GO" id="GO:0030968">
    <property type="term" value="P:endoplasmic reticulum unfolded protein response"/>
    <property type="evidence" value="ECO:0000318"/>
    <property type="project" value="GO_Central"/>
</dbReference>
<keyword evidence="7 8" id="KW-0472">Membrane</keyword>
<dbReference type="InterPro" id="IPR007599">
    <property type="entry name" value="DER1"/>
</dbReference>
<name>A0A1U8M303_GOSHI</name>
<evidence type="ECO:0000256" key="2">
    <source>
        <dbReference type="ARBA" id="ARBA00004477"/>
    </source>
</evidence>
<keyword evidence="4 8" id="KW-0812">Transmembrane</keyword>
<evidence type="ECO:0000256" key="7">
    <source>
        <dbReference type="ARBA" id="ARBA00023136"/>
    </source>
</evidence>
<evidence type="ECO:0000256" key="1">
    <source>
        <dbReference type="ARBA" id="ARBA00003292"/>
    </source>
</evidence>
<dbReference type="Proteomes" id="UP000818029">
    <property type="component" value="Chromosome A12"/>
</dbReference>
<protein>
    <recommendedName>
        <fullName evidence="8">Derlin</fullName>
    </recommendedName>
</protein>
<dbReference type="STRING" id="3635.A0A1U8M303"/>
<feature type="transmembrane region" description="Helical" evidence="8">
    <location>
        <begin position="17"/>
        <end position="34"/>
    </location>
</feature>
<evidence type="ECO:0000313" key="10">
    <source>
        <dbReference type="RefSeq" id="XP_016721180.1"/>
    </source>
</evidence>
<dbReference type="PANTHER" id="PTHR11009">
    <property type="entry name" value="DER1-LIKE PROTEIN, DERLIN"/>
    <property type="match status" value="1"/>
</dbReference>
<dbReference type="Pfam" id="PF04511">
    <property type="entry name" value="DER1"/>
    <property type="match status" value="1"/>
</dbReference>
<dbReference type="InterPro" id="IPR035952">
    <property type="entry name" value="Rhomboid-like_sf"/>
</dbReference>
<organism evidence="9 10">
    <name type="scientific">Gossypium hirsutum</name>
    <name type="common">Upland cotton</name>
    <name type="synonym">Gossypium mexicanum</name>
    <dbReference type="NCBI Taxonomy" id="3635"/>
    <lineage>
        <taxon>Eukaryota</taxon>
        <taxon>Viridiplantae</taxon>
        <taxon>Streptophyta</taxon>
        <taxon>Embryophyta</taxon>
        <taxon>Tracheophyta</taxon>
        <taxon>Spermatophyta</taxon>
        <taxon>Magnoliopsida</taxon>
        <taxon>eudicotyledons</taxon>
        <taxon>Gunneridae</taxon>
        <taxon>Pentapetalae</taxon>
        <taxon>rosids</taxon>
        <taxon>malvids</taxon>
        <taxon>Malvales</taxon>
        <taxon>Malvaceae</taxon>
        <taxon>Malvoideae</taxon>
        <taxon>Gossypium</taxon>
    </lineage>
</organism>
<comment type="similarity">
    <text evidence="3 8">Belongs to the derlin family.</text>
</comment>
<keyword evidence="6 8" id="KW-1133">Transmembrane helix</keyword>
<keyword evidence="5 8" id="KW-0256">Endoplasmic reticulum</keyword>
<dbReference type="PaxDb" id="3635-A0A1U8M303"/>
<dbReference type="AlphaFoldDB" id="A0A1U8M303"/>
<evidence type="ECO:0000256" key="8">
    <source>
        <dbReference type="RuleBase" id="RU363059"/>
    </source>
</evidence>
<reference evidence="9" key="1">
    <citation type="journal article" date="2020" name="Nat. Genet.">
        <title>Genomic diversifications of five Gossypium allopolyploid species and their impact on cotton improvement.</title>
        <authorList>
            <person name="Chen Z.J."/>
            <person name="Sreedasyam A."/>
            <person name="Ando A."/>
            <person name="Song Q."/>
            <person name="De Santiago L.M."/>
            <person name="Hulse-Kemp A.M."/>
            <person name="Ding M."/>
            <person name="Ye W."/>
            <person name="Kirkbride R.C."/>
            <person name="Jenkins J."/>
            <person name="Plott C."/>
            <person name="Lovell J."/>
            <person name="Lin Y.M."/>
            <person name="Vaughn R."/>
            <person name="Liu B."/>
            <person name="Simpson S."/>
            <person name="Scheffler B.E."/>
            <person name="Wen L."/>
            <person name="Saski C.A."/>
            <person name="Grover C.E."/>
            <person name="Hu G."/>
            <person name="Conover J.L."/>
            <person name="Carlson J.W."/>
            <person name="Shu S."/>
            <person name="Boston L.B."/>
            <person name="Williams M."/>
            <person name="Peterson D.G."/>
            <person name="McGee K."/>
            <person name="Jones D.C."/>
            <person name="Wendel J.F."/>
            <person name="Stelly D.M."/>
            <person name="Grimwood J."/>
            <person name="Schmutz J."/>
        </authorList>
    </citation>
    <scope>NUCLEOTIDE SEQUENCE [LARGE SCALE GENOMIC DNA]</scope>
    <source>
        <strain evidence="9">cv. TM-1</strain>
    </source>
</reference>
<dbReference type="GeneID" id="107933477"/>
<evidence type="ECO:0000256" key="5">
    <source>
        <dbReference type="ARBA" id="ARBA00022824"/>
    </source>
</evidence>
<evidence type="ECO:0000256" key="4">
    <source>
        <dbReference type="ARBA" id="ARBA00022692"/>
    </source>
</evidence>
<feature type="transmembrane region" description="Helical" evidence="8">
    <location>
        <begin position="55"/>
        <end position="75"/>
    </location>
</feature>
<dbReference type="SUPFAM" id="SSF144091">
    <property type="entry name" value="Rhomboid-like"/>
    <property type="match status" value="1"/>
</dbReference>
<comment type="subcellular location">
    <subcellularLocation>
        <location evidence="2 8">Endoplasmic reticulum membrane</location>
        <topology evidence="2 8">Multi-pass membrane protein</topology>
    </subcellularLocation>
</comment>
<feature type="transmembrane region" description="Helical" evidence="8">
    <location>
        <begin position="81"/>
        <end position="104"/>
    </location>
</feature>
<reference evidence="10" key="2">
    <citation type="submission" date="2025-08" db="UniProtKB">
        <authorList>
            <consortium name="RefSeq"/>
        </authorList>
    </citation>
    <scope>IDENTIFICATION</scope>
</reference>
<keyword evidence="9" id="KW-1185">Reference proteome</keyword>
<comment type="function">
    <text evidence="1">May be involved in the degradation process of specific misfolded endoplasmic reticulum (ER) luminal proteins.</text>
</comment>
<dbReference type="KEGG" id="ghi:107933477"/>
<comment type="caution">
    <text evidence="8">Lacks conserved residue(s) required for the propagation of feature annotation.</text>
</comment>
<comment type="function">
    <text evidence="8">May be involved in the degradation of misfolded endoplasmic reticulum (ER) luminal proteins.</text>
</comment>
<evidence type="ECO:0000313" key="9">
    <source>
        <dbReference type="Proteomes" id="UP000818029"/>
    </source>
</evidence>
<evidence type="ECO:0000256" key="6">
    <source>
        <dbReference type="ARBA" id="ARBA00022989"/>
    </source>
</evidence>
<dbReference type="GO" id="GO:0005047">
    <property type="term" value="F:signal recognition particle binding"/>
    <property type="evidence" value="ECO:0000318"/>
    <property type="project" value="GO_Central"/>
</dbReference>
<proteinExistence type="inferred from homology"/>
<sequence length="125" mass="14513">MSTPAQYYQSLPPVSKFYGVACLMTTSAFYLALYDPWNIALSYQDVFKRFQVWRLITNFFFLGPFSPFFAVRLIMMSVPKSFGSTLLCYLELVGSSICLMRVCLTFSIFKESYLFIHIWTNNPDT</sequence>
<accession>A0A1U8M303</accession>
<evidence type="ECO:0000256" key="3">
    <source>
        <dbReference type="ARBA" id="ARBA00008917"/>
    </source>
</evidence>
<dbReference type="GO" id="GO:0005789">
    <property type="term" value="C:endoplasmic reticulum membrane"/>
    <property type="evidence" value="ECO:0000318"/>
    <property type="project" value="GO_Central"/>
</dbReference>
<dbReference type="RefSeq" id="XP_016721180.1">
    <property type="nucleotide sequence ID" value="XM_016865691.2"/>
</dbReference>
<dbReference type="GO" id="GO:0036503">
    <property type="term" value="P:ERAD pathway"/>
    <property type="evidence" value="ECO:0000318"/>
    <property type="project" value="GO_Central"/>
</dbReference>
<gene>
    <name evidence="10" type="primary">LOC107933477</name>
</gene>